<comment type="caution">
    <text evidence="1">The sequence shown here is derived from an EMBL/GenBank/DDBJ whole genome shotgun (WGS) entry which is preliminary data.</text>
</comment>
<dbReference type="Proteomes" id="UP000235392">
    <property type="component" value="Unassembled WGS sequence"/>
</dbReference>
<proteinExistence type="predicted"/>
<name>A0A2N5TNX7_9BASI</name>
<sequence>MRTLVDSLDCRRIAGATEIYNHNETKSLIPPSEAISETTRKFLDILRQIDQAILNQIISLADLHKRKAMMPASAARETSCLQGPTARTSQAQSLTLQLSRNLKRVSSQLESFVYWADNFLLASLADSARGDLPNDRPQQMNHVQREQTFDVLIDACVDVVQGAWSIRAQLAQARAILNRTRGLTHNHNNRHLLLPSRPRKSRALRSKPILKYELGDSLGRRLRTRSVQKLQPRKPTGVKRSIAWLEILLEPDISLKTIRAARNLLENKS</sequence>
<dbReference type="AlphaFoldDB" id="A0A2N5TNX7"/>
<dbReference type="EMBL" id="PGCI01000421">
    <property type="protein sequence ID" value="PLW27181.1"/>
    <property type="molecule type" value="Genomic_DNA"/>
</dbReference>
<evidence type="ECO:0000313" key="2">
    <source>
        <dbReference type="Proteomes" id="UP000235392"/>
    </source>
</evidence>
<reference evidence="1 2" key="1">
    <citation type="submission" date="2017-11" db="EMBL/GenBank/DDBJ databases">
        <title>De novo assembly and phasing of dikaryotic genomes from two isolates of Puccinia coronata f. sp. avenae, the causal agent of oat crown rust.</title>
        <authorList>
            <person name="Miller M.E."/>
            <person name="Zhang Y."/>
            <person name="Omidvar V."/>
            <person name="Sperschneider J."/>
            <person name="Schwessinger B."/>
            <person name="Raley C."/>
            <person name="Palmer J.M."/>
            <person name="Garnica D."/>
            <person name="Upadhyaya N."/>
            <person name="Rathjen J."/>
            <person name="Taylor J.M."/>
            <person name="Park R.F."/>
            <person name="Dodds P.N."/>
            <person name="Hirsch C.D."/>
            <person name="Kianian S.F."/>
            <person name="Figueroa M."/>
        </authorList>
    </citation>
    <scope>NUCLEOTIDE SEQUENCE [LARGE SCALE GENOMIC DNA]</scope>
    <source>
        <strain evidence="1">12SD80</strain>
    </source>
</reference>
<gene>
    <name evidence="1" type="ORF">PCASD_24118</name>
</gene>
<accession>A0A2N5TNX7</accession>
<organism evidence="1 2">
    <name type="scientific">Puccinia coronata f. sp. avenae</name>
    <dbReference type="NCBI Taxonomy" id="200324"/>
    <lineage>
        <taxon>Eukaryota</taxon>
        <taxon>Fungi</taxon>
        <taxon>Dikarya</taxon>
        <taxon>Basidiomycota</taxon>
        <taxon>Pucciniomycotina</taxon>
        <taxon>Pucciniomycetes</taxon>
        <taxon>Pucciniales</taxon>
        <taxon>Pucciniaceae</taxon>
        <taxon>Puccinia</taxon>
    </lineage>
</organism>
<protein>
    <submittedName>
        <fullName evidence="1">Uncharacterized protein</fullName>
    </submittedName>
</protein>
<evidence type="ECO:0000313" key="1">
    <source>
        <dbReference type="EMBL" id="PLW27181.1"/>
    </source>
</evidence>